<proteinExistence type="predicted"/>
<feature type="non-terminal residue" evidence="1">
    <location>
        <position position="1"/>
    </location>
</feature>
<gene>
    <name evidence="1" type="ORF">FCALED_LOCUS16323</name>
</gene>
<feature type="non-terminal residue" evidence="1">
    <location>
        <position position="52"/>
    </location>
</feature>
<dbReference type="EMBL" id="CAJVPQ010018456">
    <property type="protein sequence ID" value="CAG8751145.1"/>
    <property type="molecule type" value="Genomic_DNA"/>
</dbReference>
<dbReference type="Proteomes" id="UP000789570">
    <property type="component" value="Unassembled WGS sequence"/>
</dbReference>
<keyword evidence="2" id="KW-1185">Reference proteome</keyword>
<dbReference type="AlphaFoldDB" id="A0A9N9IUU7"/>
<evidence type="ECO:0000313" key="2">
    <source>
        <dbReference type="Proteomes" id="UP000789570"/>
    </source>
</evidence>
<name>A0A9N9IUU7_9GLOM</name>
<comment type="caution">
    <text evidence="1">The sequence shown here is derived from an EMBL/GenBank/DDBJ whole genome shotgun (WGS) entry which is preliminary data.</text>
</comment>
<organism evidence="1 2">
    <name type="scientific">Funneliformis caledonium</name>
    <dbReference type="NCBI Taxonomy" id="1117310"/>
    <lineage>
        <taxon>Eukaryota</taxon>
        <taxon>Fungi</taxon>
        <taxon>Fungi incertae sedis</taxon>
        <taxon>Mucoromycota</taxon>
        <taxon>Glomeromycotina</taxon>
        <taxon>Glomeromycetes</taxon>
        <taxon>Glomerales</taxon>
        <taxon>Glomeraceae</taxon>
        <taxon>Funneliformis</taxon>
    </lineage>
</organism>
<reference evidence="1" key="1">
    <citation type="submission" date="2021-06" db="EMBL/GenBank/DDBJ databases">
        <authorList>
            <person name="Kallberg Y."/>
            <person name="Tangrot J."/>
            <person name="Rosling A."/>
        </authorList>
    </citation>
    <scope>NUCLEOTIDE SEQUENCE</scope>
    <source>
        <strain evidence="1">UK204</strain>
    </source>
</reference>
<accession>A0A9N9IUU7</accession>
<sequence length="52" mass="5767">FSNVAFSAPSSSEKHSSLVKRQECPCTTDVQNDSSCCLNESDIFDCEYCRPT</sequence>
<evidence type="ECO:0000313" key="1">
    <source>
        <dbReference type="EMBL" id="CAG8751145.1"/>
    </source>
</evidence>
<protein>
    <submittedName>
        <fullName evidence="1">13191_t:CDS:1</fullName>
    </submittedName>
</protein>